<dbReference type="InterPro" id="IPR001789">
    <property type="entry name" value="Sig_transdc_resp-reg_receiver"/>
</dbReference>
<dbReference type="InterPro" id="IPR011006">
    <property type="entry name" value="CheY-like_superfamily"/>
</dbReference>
<comment type="caution">
    <text evidence="5">The sequence shown here is derived from an EMBL/GenBank/DDBJ whole genome shotgun (WGS) entry which is preliminary data.</text>
</comment>
<dbReference type="Gene3D" id="3.40.50.2300">
    <property type="match status" value="1"/>
</dbReference>
<dbReference type="SUPFAM" id="SSF52172">
    <property type="entry name" value="CheY-like"/>
    <property type="match status" value="1"/>
</dbReference>
<feature type="coiled-coil region" evidence="2">
    <location>
        <begin position="154"/>
        <end position="181"/>
    </location>
</feature>
<dbReference type="PANTHER" id="PTHR44591:SF3">
    <property type="entry name" value="RESPONSE REGULATORY DOMAIN-CONTAINING PROTEIN"/>
    <property type="match status" value="1"/>
</dbReference>
<accession>X1BCZ6</accession>
<feature type="region of interest" description="Disordered" evidence="3">
    <location>
        <begin position="124"/>
        <end position="150"/>
    </location>
</feature>
<evidence type="ECO:0000256" key="1">
    <source>
        <dbReference type="ARBA" id="ARBA00022553"/>
    </source>
</evidence>
<proteinExistence type="predicted"/>
<name>X1BCZ6_9ZZZZ</name>
<reference evidence="5" key="1">
    <citation type="journal article" date="2014" name="Front. Microbiol.">
        <title>High frequency of phylogenetically diverse reductive dehalogenase-homologous genes in deep subseafloor sedimentary metagenomes.</title>
        <authorList>
            <person name="Kawai M."/>
            <person name="Futagami T."/>
            <person name="Toyoda A."/>
            <person name="Takaki Y."/>
            <person name="Nishi S."/>
            <person name="Hori S."/>
            <person name="Arai W."/>
            <person name="Tsubouchi T."/>
            <person name="Morono Y."/>
            <person name="Uchiyama I."/>
            <person name="Ito T."/>
            <person name="Fujiyama A."/>
            <person name="Inagaki F."/>
            <person name="Takami H."/>
        </authorList>
    </citation>
    <scope>NUCLEOTIDE SEQUENCE</scope>
    <source>
        <strain evidence="5">Expedition CK06-06</strain>
    </source>
</reference>
<protein>
    <recommendedName>
        <fullName evidence="4">Response regulatory domain-containing protein</fullName>
    </recommendedName>
</protein>
<dbReference type="InterPro" id="IPR050595">
    <property type="entry name" value="Bact_response_regulator"/>
</dbReference>
<dbReference type="PANTHER" id="PTHR44591">
    <property type="entry name" value="STRESS RESPONSE REGULATOR PROTEIN 1"/>
    <property type="match status" value="1"/>
</dbReference>
<feature type="domain" description="Response regulatory" evidence="4">
    <location>
        <begin position="4"/>
        <end position="120"/>
    </location>
</feature>
<dbReference type="EMBL" id="BART01013611">
    <property type="protein sequence ID" value="GAG79082.1"/>
    <property type="molecule type" value="Genomic_DNA"/>
</dbReference>
<keyword evidence="2" id="KW-0175">Coiled coil</keyword>
<dbReference type="PROSITE" id="PS50110">
    <property type="entry name" value="RESPONSE_REGULATORY"/>
    <property type="match status" value="1"/>
</dbReference>
<evidence type="ECO:0000256" key="3">
    <source>
        <dbReference type="SAM" id="MobiDB-lite"/>
    </source>
</evidence>
<dbReference type="GO" id="GO:0000160">
    <property type="term" value="P:phosphorelay signal transduction system"/>
    <property type="evidence" value="ECO:0007669"/>
    <property type="project" value="InterPro"/>
</dbReference>
<sequence length="185" mass="21016">MPFKIFAADNSPSALNALHLAFQDSYYDIYTSEDGVEALELIMQIDPDAIVLGLSLPRKDGYEIGGFLKKRKQFKDKPLILLQDAFQEPDEEKLKSLKYDKLFKKPFDSEEVAAAIRKLVGETKAPDTLPEEPDVQEVQENTTEGDSVNMGLGKELEEAVMEKVKQEILQMERELEKRIIARLKP</sequence>
<dbReference type="Pfam" id="PF00072">
    <property type="entry name" value="Response_reg"/>
    <property type="match status" value="1"/>
</dbReference>
<dbReference type="SMART" id="SM00448">
    <property type="entry name" value="REC"/>
    <property type="match status" value="1"/>
</dbReference>
<keyword evidence="1" id="KW-0597">Phosphoprotein</keyword>
<organism evidence="5">
    <name type="scientific">marine sediment metagenome</name>
    <dbReference type="NCBI Taxonomy" id="412755"/>
    <lineage>
        <taxon>unclassified sequences</taxon>
        <taxon>metagenomes</taxon>
        <taxon>ecological metagenomes</taxon>
    </lineage>
</organism>
<evidence type="ECO:0000313" key="5">
    <source>
        <dbReference type="EMBL" id="GAG79082.1"/>
    </source>
</evidence>
<dbReference type="AlphaFoldDB" id="X1BCZ6"/>
<evidence type="ECO:0000259" key="4">
    <source>
        <dbReference type="PROSITE" id="PS50110"/>
    </source>
</evidence>
<evidence type="ECO:0000256" key="2">
    <source>
        <dbReference type="SAM" id="Coils"/>
    </source>
</evidence>
<gene>
    <name evidence="5" type="ORF">S01H4_27721</name>
</gene>